<keyword evidence="7" id="KW-1185">Reference proteome</keyword>
<dbReference type="GO" id="GO:0004252">
    <property type="term" value="F:serine-type endopeptidase activity"/>
    <property type="evidence" value="ECO:0007669"/>
    <property type="project" value="InterPro"/>
</dbReference>
<proteinExistence type="inferred from homology"/>
<gene>
    <name evidence="6" type="ORF">GE061_008748</name>
</gene>
<feature type="compositionally biased region" description="Polar residues" evidence="3">
    <location>
        <begin position="306"/>
        <end position="325"/>
    </location>
</feature>
<feature type="region of interest" description="Disordered" evidence="3">
    <location>
        <begin position="290"/>
        <end position="344"/>
    </location>
</feature>
<dbReference type="InterPro" id="IPR043504">
    <property type="entry name" value="Peptidase_S1_PA_chymotrypsin"/>
</dbReference>
<dbReference type="InterPro" id="IPR001254">
    <property type="entry name" value="Trypsin_dom"/>
</dbReference>
<sequence>MKLRIGRVNTEFLFVVLLWSNFIQYGKASNPVGGAEFPFFAVVVKKDLAVCGATLYTTSRLVTACHCLVKDNTIHFTQPLDAEDPANIKVVAGFDDTSSPKRPNKQSRDASMVHLHPKCHATEDGMYYDFGMIELVEPFEITEGIVHVHDLLSEKEIITQTINDPEAKSCLALDFEVTYTETGEVKDLGNLIKLMMDVQDAATCKTTLSEHKATFDETAHVCAKRKEDAAIECGKPDPAGLLICKDGTVLIGTLTGRSRPYCGKDVPEVYSRMDLGIEWILEEFPNTIAPVTEETSGSGDEPPTEPTSETASGETDSSGTETMDTQPEPDPDSGEPTPFSSSSARYRSRIIDLAVITLAIQSIME</sequence>
<accession>A0A8S9WLC5</accession>
<keyword evidence="1" id="KW-1015">Disulfide bond</keyword>
<comment type="caution">
    <text evidence="6">The sequence shown here is derived from an EMBL/GenBank/DDBJ whole genome shotgun (WGS) entry which is preliminary data.</text>
</comment>
<evidence type="ECO:0000256" key="2">
    <source>
        <dbReference type="ARBA" id="ARBA00024195"/>
    </source>
</evidence>
<evidence type="ECO:0000256" key="3">
    <source>
        <dbReference type="SAM" id="MobiDB-lite"/>
    </source>
</evidence>
<dbReference type="PROSITE" id="PS50240">
    <property type="entry name" value="TRYPSIN_DOM"/>
    <property type="match status" value="1"/>
</dbReference>
<dbReference type="EMBL" id="WIXP02000017">
    <property type="protein sequence ID" value="KAF6197782.1"/>
    <property type="molecule type" value="Genomic_DNA"/>
</dbReference>
<feature type="signal peptide" evidence="4">
    <location>
        <begin position="1"/>
        <end position="28"/>
    </location>
</feature>
<evidence type="ECO:0000313" key="7">
    <source>
        <dbReference type="Proteomes" id="UP000466442"/>
    </source>
</evidence>
<dbReference type="Gene3D" id="2.40.10.10">
    <property type="entry name" value="Trypsin-like serine proteases"/>
    <property type="match status" value="1"/>
</dbReference>
<dbReference type="OrthoDB" id="10059102at2759"/>
<dbReference type="GO" id="GO:0006508">
    <property type="term" value="P:proteolysis"/>
    <property type="evidence" value="ECO:0007669"/>
    <property type="project" value="InterPro"/>
</dbReference>
<dbReference type="InterPro" id="IPR009003">
    <property type="entry name" value="Peptidase_S1_PA"/>
</dbReference>
<dbReference type="Pfam" id="PF00089">
    <property type="entry name" value="Trypsin"/>
    <property type="match status" value="1"/>
</dbReference>
<feature type="chain" id="PRO_5035792206" description="Peptidase S1 domain-containing protein" evidence="4">
    <location>
        <begin position="29"/>
        <end position="365"/>
    </location>
</feature>
<keyword evidence="4" id="KW-0732">Signal</keyword>
<evidence type="ECO:0000259" key="5">
    <source>
        <dbReference type="PROSITE" id="PS50240"/>
    </source>
</evidence>
<dbReference type="SMART" id="SM00020">
    <property type="entry name" value="Tryp_SPc"/>
    <property type="match status" value="1"/>
</dbReference>
<dbReference type="Proteomes" id="UP000466442">
    <property type="component" value="Unassembled WGS sequence"/>
</dbReference>
<reference evidence="6" key="1">
    <citation type="journal article" date="2021" name="Mol. Ecol. Resour.">
        <title>Apolygus lucorum genome provides insights into omnivorousness and mesophyll feeding.</title>
        <authorList>
            <person name="Liu Y."/>
            <person name="Liu H."/>
            <person name="Wang H."/>
            <person name="Huang T."/>
            <person name="Liu B."/>
            <person name="Yang B."/>
            <person name="Yin L."/>
            <person name="Li B."/>
            <person name="Zhang Y."/>
            <person name="Zhang S."/>
            <person name="Jiang F."/>
            <person name="Zhang X."/>
            <person name="Ren Y."/>
            <person name="Wang B."/>
            <person name="Wang S."/>
            <person name="Lu Y."/>
            <person name="Wu K."/>
            <person name="Fan W."/>
            <person name="Wang G."/>
        </authorList>
    </citation>
    <scope>NUCLEOTIDE SEQUENCE</scope>
    <source>
        <strain evidence="6">12Hb</strain>
    </source>
</reference>
<evidence type="ECO:0000313" key="6">
    <source>
        <dbReference type="EMBL" id="KAF6197782.1"/>
    </source>
</evidence>
<dbReference type="SUPFAM" id="SSF50494">
    <property type="entry name" value="Trypsin-like serine proteases"/>
    <property type="match status" value="1"/>
</dbReference>
<dbReference type="AlphaFoldDB" id="A0A8S9WLC5"/>
<evidence type="ECO:0000256" key="4">
    <source>
        <dbReference type="SAM" id="SignalP"/>
    </source>
</evidence>
<comment type="similarity">
    <text evidence="2">Belongs to the peptidase S1 family. CLIP subfamily.</text>
</comment>
<feature type="domain" description="Peptidase S1" evidence="5">
    <location>
        <begin position="23"/>
        <end position="285"/>
    </location>
</feature>
<name>A0A8S9WLC5_APOLU</name>
<dbReference type="PANTHER" id="PTHR24256">
    <property type="entry name" value="TRYPTASE-RELATED"/>
    <property type="match status" value="1"/>
</dbReference>
<protein>
    <recommendedName>
        <fullName evidence="5">Peptidase S1 domain-containing protein</fullName>
    </recommendedName>
</protein>
<organism evidence="6 7">
    <name type="scientific">Apolygus lucorum</name>
    <name type="common">Small green plant bug</name>
    <name type="synonym">Lygocoris lucorum</name>
    <dbReference type="NCBI Taxonomy" id="248454"/>
    <lineage>
        <taxon>Eukaryota</taxon>
        <taxon>Metazoa</taxon>
        <taxon>Ecdysozoa</taxon>
        <taxon>Arthropoda</taxon>
        <taxon>Hexapoda</taxon>
        <taxon>Insecta</taxon>
        <taxon>Pterygota</taxon>
        <taxon>Neoptera</taxon>
        <taxon>Paraneoptera</taxon>
        <taxon>Hemiptera</taxon>
        <taxon>Heteroptera</taxon>
        <taxon>Panheteroptera</taxon>
        <taxon>Cimicomorpha</taxon>
        <taxon>Miridae</taxon>
        <taxon>Mirini</taxon>
        <taxon>Apolygus</taxon>
    </lineage>
</organism>
<evidence type="ECO:0000256" key="1">
    <source>
        <dbReference type="ARBA" id="ARBA00023157"/>
    </source>
</evidence>
<dbReference type="InterPro" id="IPR051487">
    <property type="entry name" value="Ser/Thr_Proteases_Immune/Dev"/>
</dbReference>